<dbReference type="KEGG" id="sba:Sulba_1520"/>
<dbReference type="PATRIC" id="fig|760154.4.peg.1523"/>
<dbReference type="InterPro" id="IPR025201">
    <property type="entry name" value="KdpD_TM"/>
</dbReference>
<protein>
    <recommendedName>
        <fullName evidence="3">histidine kinase</fullName>
        <ecNumber evidence="3">2.7.13.3</ecNumber>
    </recommendedName>
</protein>
<evidence type="ECO:0000256" key="3">
    <source>
        <dbReference type="ARBA" id="ARBA00012438"/>
    </source>
</evidence>
<dbReference type="SUPFAM" id="SSF55874">
    <property type="entry name" value="ATPase domain of HSP90 chaperone/DNA topoisomerase II/histidine kinase"/>
    <property type="match status" value="1"/>
</dbReference>
<feature type="transmembrane region" description="Helical" evidence="13">
    <location>
        <begin position="82"/>
        <end position="101"/>
    </location>
</feature>
<dbReference type="SMART" id="SM00388">
    <property type="entry name" value="HisKA"/>
    <property type="match status" value="1"/>
</dbReference>
<dbReference type="InterPro" id="IPR036097">
    <property type="entry name" value="HisK_dim/P_sf"/>
</dbReference>
<keyword evidence="16" id="KW-1185">Reference proteome</keyword>
<evidence type="ECO:0000256" key="7">
    <source>
        <dbReference type="ARBA" id="ARBA00022741"/>
    </source>
</evidence>
<dbReference type="SMART" id="SM00387">
    <property type="entry name" value="HATPase_c"/>
    <property type="match status" value="1"/>
</dbReference>
<keyword evidence="11" id="KW-0902">Two-component regulatory system</keyword>
<dbReference type="InterPro" id="IPR036890">
    <property type="entry name" value="HATPase_C_sf"/>
</dbReference>
<evidence type="ECO:0000256" key="11">
    <source>
        <dbReference type="ARBA" id="ARBA00023012"/>
    </source>
</evidence>
<keyword evidence="5" id="KW-0808">Transferase</keyword>
<evidence type="ECO:0000256" key="1">
    <source>
        <dbReference type="ARBA" id="ARBA00000085"/>
    </source>
</evidence>
<evidence type="ECO:0000256" key="9">
    <source>
        <dbReference type="ARBA" id="ARBA00022840"/>
    </source>
</evidence>
<reference evidence="15 16" key="1">
    <citation type="submission" date="2012-06" db="EMBL/GenBank/DDBJ databases">
        <title>Complete sequence of Sulfurospirillum barnesii SES-3.</title>
        <authorList>
            <consortium name="US DOE Joint Genome Institute"/>
            <person name="Lucas S."/>
            <person name="Han J."/>
            <person name="Lapidus A."/>
            <person name="Cheng J.-F."/>
            <person name="Goodwin L."/>
            <person name="Pitluck S."/>
            <person name="Peters L."/>
            <person name="Ovchinnikova G."/>
            <person name="Lu M."/>
            <person name="Detter J.C."/>
            <person name="Han C."/>
            <person name="Tapia R."/>
            <person name="Land M."/>
            <person name="Hauser L."/>
            <person name="Kyrpides N."/>
            <person name="Ivanova N."/>
            <person name="Pagani I."/>
            <person name="Stolz J."/>
            <person name="Arkin A."/>
            <person name="Dehal P."/>
            <person name="Oremland R."/>
            <person name="Saltikov C."/>
            <person name="Basu P."/>
            <person name="Hollibaugh J."/>
            <person name="Newman D."/>
            <person name="Stolyar S."/>
            <person name="Hazen T."/>
            <person name="Woyke T."/>
        </authorList>
    </citation>
    <scope>NUCLEOTIDE SEQUENCE [LARGE SCALE GENOMIC DNA]</scope>
    <source>
        <strain evidence="16">ATCC 700032 / DSM 10660 / SES-3</strain>
    </source>
</reference>
<dbReference type="EMBL" id="CP003333">
    <property type="protein sequence ID" value="AFL68808.1"/>
    <property type="molecule type" value="Genomic_DNA"/>
</dbReference>
<dbReference type="HOGENOM" id="CLU_000445_89_5_7"/>
<dbReference type="eggNOG" id="COG2205">
    <property type="taxonomic scope" value="Bacteria"/>
</dbReference>
<keyword evidence="4" id="KW-0597">Phosphoprotein</keyword>
<evidence type="ECO:0000259" key="14">
    <source>
        <dbReference type="PROSITE" id="PS50109"/>
    </source>
</evidence>
<dbReference type="PANTHER" id="PTHR45569:SF1">
    <property type="entry name" value="SENSOR PROTEIN KDPD"/>
    <property type="match status" value="1"/>
</dbReference>
<evidence type="ECO:0000256" key="5">
    <source>
        <dbReference type="ARBA" id="ARBA00022679"/>
    </source>
</evidence>
<dbReference type="Gene3D" id="1.20.120.620">
    <property type="entry name" value="Backbone structure of the membrane domain of e. Coli histidine kinase receptor kdpd"/>
    <property type="match status" value="1"/>
</dbReference>
<dbReference type="InterPro" id="IPR003594">
    <property type="entry name" value="HATPase_dom"/>
</dbReference>
<sequence>MNYRYSYIFTALLALGLITLIAQVFKTGLGLVNIALIHLIPIMVVSLRGNFLATSFIAMIAIVFFNVLYVPPVYSFNVYDVIYFWSFAIFLLVGYIITWQAQKIQTNEIRDILLSTLSHDLKTPLSSILGSTTLLLEDTKMSEHARRNLLNDIKHSSDKMHRLINNLLDNARLKDKRLKLHMNWCDLEDSLNIALNDFEESYIERHVTVDISPNLELYWGDENLLNRLFANLLDNAFKYSNQNKQIVIRLFQEPKKVKITFFNESNPFKEHALKSMFDRFYRLENTGDISGSGIGLFICHSIVTAHGGKISAYNQYNGICFEITLPIAKRPKNLQNEL</sequence>
<accession>I3XXY4</accession>
<evidence type="ECO:0000256" key="6">
    <source>
        <dbReference type="ARBA" id="ARBA00022692"/>
    </source>
</evidence>
<evidence type="ECO:0000256" key="10">
    <source>
        <dbReference type="ARBA" id="ARBA00022989"/>
    </source>
</evidence>
<dbReference type="PRINTS" id="PR00344">
    <property type="entry name" value="BCTRLSENSOR"/>
</dbReference>
<dbReference type="GO" id="GO:0005886">
    <property type="term" value="C:plasma membrane"/>
    <property type="evidence" value="ECO:0007669"/>
    <property type="project" value="TreeGrafter"/>
</dbReference>
<dbReference type="Proteomes" id="UP000006176">
    <property type="component" value="Chromosome"/>
</dbReference>
<dbReference type="InterPro" id="IPR038318">
    <property type="entry name" value="KdpD_sf"/>
</dbReference>
<dbReference type="GO" id="GO:0005524">
    <property type="term" value="F:ATP binding"/>
    <property type="evidence" value="ECO:0007669"/>
    <property type="project" value="UniProtKB-KW"/>
</dbReference>
<keyword evidence="12 13" id="KW-0472">Membrane</keyword>
<dbReference type="Pfam" id="PF13493">
    <property type="entry name" value="DUF4118"/>
    <property type="match status" value="1"/>
</dbReference>
<dbReference type="AlphaFoldDB" id="I3XXY4"/>
<comment type="catalytic activity">
    <reaction evidence="1">
        <text>ATP + protein L-histidine = ADP + protein N-phospho-L-histidine.</text>
        <dbReference type="EC" id="2.7.13.3"/>
    </reaction>
</comment>
<dbReference type="PROSITE" id="PS50109">
    <property type="entry name" value="HIS_KIN"/>
    <property type="match status" value="1"/>
</dbReference>
<dbReference type="Gene3D" id="3.30.565.10">
    <property type="entry name" value="Histidine kinase-like ATPase, C-terminal domain"/>
    <property type="match status" value="1"/>
</dbReference>
<dbReference type="OrthoDB" id="9806130at2"/>
<evidence type="ECO:0000256" key="8">
    <source>
        <dbReference type="ARBA" id="ARBA00022777"/>
    </source>
</evidence>
<keyword evidence="9" id="KW-0067">ATP-binding</keyword>
<organism evidence="15 16">
    <name type="scientific">Sulfurospirillum barnesii (strain ATCC 700032 / DSM 10660 / SES-3)</name>
    <dbReference type="NCBI Taxonomy" id="760154"/>
    <lineage>
        <taxon>Bacteria</taxon>
        <taxon>Pseudomonadati</taxon>
        <taxon>Campylobacterota</taxon>
        <taxon>Epsilonproteobacteria</taxon>
        <taxon>Campylobacterales</taxon>
        <taxon>Sulfurospirillaceae</taxon>
        <taxon>Sulfurospirillum</taxon>
    </lineage>
</organism>
<name>I3XXY4_SULBS</name>
<evidence type="ECO:0000256" key="2">
    <source>
        <dbReference type="ARBA" id="ARBA00004141"/>
    </source>
</evidence>
<dbReference type="Gene3D" id="1.10.287.130">
    <property type="match status" value="1"/>
</dbReference>
<dbReference type="Pfam" id="PF00512">
    <property type="entry name" value="HisKA"/>
    <property type="match status" value="1"/>
</dbReference>
<dbReference type="InterPro" id="IPR003661">
    <property type="entry name" value="HisK_dim/P_dom"/>
</dbReference>
<dbReference type="PANTHER" id="PTHR45569">
    <property type="entry name" value="SENSOR PROTEIN KDPD"/>
    <property type="match status" value="1"/>
</dbReference>
<dbReference type="CDD" id="cd00075">
    <property type="entry name" value="HATPase"/>
    <property type="match status" value="1"/>
</dbReference>
<dbReference type="SUPFAM" id="SSF47384">
    <property type="entry name" value="Homodimeric domain of signal transducing histidine kinase"/>
    <property type="match status" value="1"/>
</dbReference>
<keyword evidence="6 13" id="KW-0812">Transmembrane</keyword>
<feature type="transmembrane region" description="Helical" evidence="13">
    <location>
        <begin position="7"/>
        <end position="25"/>
    </location>
</feature>
<proteinExistence type="predicted"/>
<comment type="subcellular location">
    <subcellularLocation>
        <location evidence="2">Membrane</location>
        <topology evidence="2">Multi-pass membrane protein</topology>
    </subcellularLocation>
</comment>
<dbReference type="InterPro" id="IPR004358">
    <property type="entry name" value="Sig_transdc_His_kin-like_C"/>
</dbReference>
<keyword evidence="7" id="KW-0547">Nucleotide-binding</keyword>
<feature type="domain" description="Histidine kinase" evidence="14">
    <location>
        <begin position="116"/>
        <end position="329"/>
    </location>
</feature>
<dbReference type="EC" id="2.7.13.3" evidence="3"/>
<dbReference type="InterPro" id="IPR005467">
    <property type="entry name" value="His_kinase_dom"/>
</dbReference>
<evidence type="ECO:0000256" key="4">
    <source>
        <dbReference type="ARBA" id="ARBA00022553"/>
    </source>
</evidence>
<evidence type="ECO:0000313" key="15">
    <source>
        <dbReference type="EMBL" id="AFL68808.1"/>
    </source>
</evidence>
<dbReference type="RefSeq" id="WP_014769686.1">
    <property type="nucleotide sequence ID" value="NC_018002.1"/>
</dbReference>
<feature type="transmembrane region" description="Helical" evidence="13">
    <location>
        <begin position="31"/>
        <end position="49"/>
    </location>
</feature>
<gene>
    <name evidence="15" type="ordered locus">Sulba_1520</name>
</gene>
<dbReference type="GO" id="GO:0000155">
    <property type="term" value="F:phosphorelay sensor kinase activity"/>
    <property type="evidence" value="ECO:0007669"/>
    <property type="project" value="InterPro"/>
</dbReference>
<dbReference type="STRING" id="760154.Sulba_1520"/>
<keyword evidence="8 15" id="KW-0418">Kinase</keyword>
<keyword evidence="10 13" id="KW-1133">Transmembrane helix</keyword>
<dbReference type="InterPro" id="IPR052023">
    <property type="entry name" value="Histidine_kinase_KdpD"/>
</dbReference>
<dbReference type="Pfam" id="PF02518">
    <property type="entry name" value="HATPase_c"/>
    <property type="match status" value="1"/>
</dbReference>
<evidence type="ECO:0000256" key="13">
    <source>
        <dbReference type="SAM" id="Phobius"/>
    </source>
</evidence>
<evidence type="ECO:0000313" key="16">
    <source>
        <dbReference type="Proteomes" id="UP000006176"/>
    </source>
</evidence>
<feature type="transmembrane region" description="Helical" evidence="13">
    <location>
        <begin position="56"/>
        <end position="76"/>
    </location>
</feature>
<evidence type="ECO:0000256" key="12">
    <source>
        <dbReference type="ARBA" id="ARBA00023136"/>
    </source>
</evidence>
<dbReference type="CDD" id="cd00082">
    <property type="entry name" value="HisKA"/>
    <property type="match status" value="1"/>
</dbReference>